<dbReference type="SUPFAM" id="SSF52540">
    <property type="entry name" value="P-loop containing nucleoside triphosphate hydrolases"/>
    <property type="match status" value="1"/>
</dbReference>
<sequence length="1063" mass="120686">MIFHRLEFEAFMAYPKREVIDFDALNEAGIFLLNGPTGSGKTTVLDAICYALYGMPSSERDIGSLYSTHVPPGEIKPHIFLELSIQNRRLRIDRTPAYRRLITRGKNKGTPTLENPQALVSELISGRDPQDEQSWRKAAEGMADSADYLTKLIGLNREQFLKVMLLPQGQFADFLKARSKDRIPLLKQLFPVDTYEQVMNRLREKEQISERAVQDIKHALDRTLEQTVTTYTKLCERLSRSGTDLDDNKNIVDAQEREVSEAYTKLDLATDLETARHDFEGWFTEHLHAVRRQEQQDEHALTDLKDKREKLAAQQQDIAQRIQDWTEYEKLQSAWVRHESQEEEHKKQCRTLSNSRAAAPVEAELERSRRDEERRMHAAEHAQDTLNMARSSASQALEALGDCTEHLEASLYRIDTAQDLQRVLNQAPSVMAQLRVYQHDEQALEEAKAALTALKRDSEKAQRTVEGIAKRELQSQQKLSDISKRLSSLHDIEQNYARAQLALETAKKTQQEVAAHAEKLEQAQTAHDQAVQAYELIQRVSITASEEYTRLQKRRLEQVAFTLAKELDEGQPCMVCGSREHPQPAQPSVNGITLVEQSEIDAAEKRAHREQQKASAAATSVAQTQTVLDQLNESHMPDSQEAQRQVAEAQNVYNQTQESLENKREAQHQQEKETLELQKILEEQTRARTSLTQLQTQQASEQQTLTKLEKKLCQVAATISFADRVCKLESYVEQAHRAVDASRRLDDATISAAESAHQAQQSLERSVFETFEAVQQAVLTEVQQQHLEQAISAYREEHATLQASLDRPSMRTVATLIEHGQKAPSQEELTRIRQERDNVEQQYETLMTREGIRTNGIETLEALFQDYQERQGESAHAVEQANLYAGLARIARGDNPDKNHQIDLVSYVLGGEFEQVLQVASEHLQRMSDNRYRLVLSDKREKRARIGGGLSISVEDNWNNDQREVNSLSGGESFLASLSLALGLAEVVQARNGGIEIETLFIDEGFGTLDAQTLEFVMETLENIRENGRVIGLISHVEDMKERISAQVSIEKRQNGSTLRVNV</sequence>
<keyword evidence="4" id="KW-0175">Coiled coil</keyword>
<dbReference type="Gene3D" id="3.40.50.300">
    <property type="entry name" value="P-loop containing nucleotide triphosphate hydrolases"/>
    <property type="match status" value="2"/>
</dbReference>
<dbReference type="RefSeq" id="WP_098042351.1">
    <property type="nucleotide sequence ID" value="NZ_PDEV01000001.1"/>
</dbReference>
<keyword evidence="8" id="KW-1185">Reference proteome</keyword>
<dbReference type="Pfam" id="PF13558">
    <property type="entry name" value="SbcC_Walker_B"/>
    <property type="match status" value="1"/>
</dbReference>
<feature type="coiled-coil region" evidence="4">
    <location>
        <begin position="639"/>
        <end position="711"/>
    </location>
</feature>
<dbReference type="EMBL" id="PDEV01000001">
    <property type="protein sequence ID" value="PEN17005.1"/>
    <property type="molecule type" value="Genomic_DNA"/>
</dbReference>
<feature type="domain" description="Rad50/SbcC-type AAA" evidence="6">
    <location>
        <begin position="5"/>
        <end position="220"/>
    </location>
</feature>
<dbReference type="InterPro" id="IPR038729">
    <property type="entry name" value="Rad50/SbcC_AAA"/>
</dbReference>
<dbReference type="Proteomes" id="UP000219947">
    <property type="component" value="Unassembled WGS sequence"/>
</dbReference>
<dbReference type="AlphaFoldDB" id="A0A2A8D7Q2"/>
<dbReference type="PANTHER" id="PTHR32114:SF2">
    <property type="entry name" value="ABC TRANSPORTER ABCH.3"/>
    <property type="match status" value="1"/>
</dbReference>
<comment type="subunit">
    <text evidence="2">Heterodimer of SbcC and SbcD.</text>
</comment>
<evidence type="ECO:0000256" key="5">
    <source>
        <dbReference type="SAM" id="MobiDB-lite"/>
    </source>
</evidence>
<dbReference type="GO" id="GO:0016887">
    <property type="term" value="F:ATP hydrolysis activity"/>
    <property type="evidence" value="ECO:0007669"/>
    <property type="project" value="InterPro"/>
</dbReference>
<evidence type="ECO:0000256" key="2">
    <source>
        <dbReference type="ARBA" id="ARBA00011322"/>
    </source>
</evidence>
<dbReference type="Pfam" id="PF13476">
    <property type="entry name" value="AAA_23"/>
    <property type="match status" value="1"/>
</dbReference>
<gene>
    <name evidence="7" type="ORF">CRM92_02985</name>
</gene>
<name>A0A2A8D7Q2_9MICC</name>
<evidence type="ECO:0000256" key="3">
    <source>
        <dbReference type="ARBA" id="ARBA00013368"/>
    </source>
</evidence>
<dbReference type="InterPro" id="IPR027417">
    <property type="entry name" value="P-loop_NTPase"/>
</dbReference>
<dbReference type="PANTHER" id="PTHR32114">
    <property type="entry name" value="ABC TRANSPORTER ABCH.3"/>
    <property type="match status" value="1"/>
</dbReference>
<proteinExistence type="inferred from homology"/>
<protein>
    <recommendedName>
        <fullName evidence="3">Nuclease SbcCD subunit C</fullName>
    </recommendedName>
</protein>
<evidence type="ECO:0000313" key="8">
    <source>
        <dbReference type="Proteomes" id="UP000219947"/>
    </source>
</evidence>
<evidence type="ECO:0000256" key="1">
    <source>
        <dbReference type="ARBA" id="ARBA00006930"/>
    </source>
</evidence>
<evidence type="ECO:0000259" key="6">
    <source>
        <dbReference type="Pfam" id="PF13476"/>
    </source>
</evidence>
<evidence type="ECO:0000256" key="4">
    <source>
        <dbReference type="SAM" id="Coils"/>
    </source>
</evidence>
<reference evidence="7" key="1">
    <citation type="submission" date="2017-10" db="EMBL/GenBank/DDBJ databases">
        <title>Kefir isolates.</title>
        <authorList>
            <person name="Kim Y."/>
            <person name="Blasche S."/>
        </authorList>
    </citation>
    <scope>NUCLEOTIDE SEQUENCE [LARGE SCALE GENOMIC DNA]</scope>
    <source>
        <strain evidence="7">OG2-2</strain>
    </source>
</reference>
<feature type="region of interest" description="Disordered" evidence="5">
    <location>
        <begin position="338"/>
        <end position="359"/>
    </location>
</feature>
<comment type="caution">
    <text evidence="7">The sequence shown here is derived from an EMBL/GenBank/DDBJ whole genome shotgun (WGS) entry which is preliminary data.</text>
</comment>
<comment type="similarity">
    <text evidence="1">Belongs to the SMC family. SbcC subfamily.</text>
</comment>
<evidence type="ECO:0000313" key="7">
    <source>
        <dbReference type="EMBL" id="PEN17005.1"/>
    </source>
</evidence>
<feature type="coiled-coil region" evidence="4">
    <location>
        <begin position="489"/>
        <end position="526"/>
    </location>
</feature>
<dbReference type="GO" id="GO:0006302">
    <property type="term" value="P:double-strand break repair"/>
    <property type="evidence" value="ECO:0007669"/>
    <property type="project" value="InterPro"/>
</dbReference>
<organism evidence="7 8">
    <name type="scientific">Rothia dentocariosa</name>
    <dbReference type="NCBI Taxonomy" id="2047"/>
    <lineage>
        <taxon>Bacteria</taxon>
        <taxon>Bacillati</taxon>
        <taxon>Actinomycetota</taxon>
        <taxon>Actinomycetes</taxon>
        <taxon>Micrococcales</taxon>
        <taxon>Micrococcaceae</taxon>
        <taxon>Rothia</taxon>
    </lineage>
</organism>
<accession>A0A2A8D7Q2</accession>
<feature type="coiled-coil region" evidence="4">
    <location>
        <begin position="437"/>
        <end position="464"/>
    </location>
</feature>